<dbReference type="PANTHER" id="PTHR22916">
    <property type="entry name" value="GLYCOSYLTRANSFERASE"/>
    <property type="match status" value="1"/>
</dbReference>
<dbReference type="KEGG" id="caml:H6X83_03550"/>
<keyword evidence="3" id="KW-1185">Reference proteome</keyword>
<dbReference type="EMBL" id="CP060696">
    <property type="protein sequence ID" value="QNO18720.1"/>
    <property type="molecule type" value="Genomic_DNA"/>
</dbReference>
<name>A0A7G9WJ58_9FIRM</name>
<reference evidence="2 3" key="1">
    <citation type="submission" date="2020-08" db="EMBL/GenBank/DDBJ databases">
        <authorList>
            <person name="Ren C."/>
            <person name="Gu Y."/>
            <person name="Xu Y."/>
        </authorList>
    </citation>
    <scope>NUCLEOTIDE SEQUENCE [LARGE SCALE GENOMIC DNA]</scope>
    <source>
        <strain evidence="2 3">LBM18003</strain>
    </source>
</reference>
<dbReference type="SUPFAM" id="SSF53448">
    <property type="entry name" value="Nucleotide-diphospho-sugar transferases"/>
    <property type="match status" value="1"/>
</dbReference>
<dbReference type="PANTHER" id="PTHR22916:SF3">
    <property type="entry name" value="UDP-GLCNAC:BETAGAL BETA-1,3-N-ACETYLGLUCOSAMINYLTRANSFERASE-LIKE PROTEIN 1"/>
    <property type="match status" value="1"/>
</dbReference>
<accession>A0A7G9WJ58</accession>
<sequence>MKVIVATWAYNAEQTIERAINSVLSQSYTNLIYYLIDNGSCDGTGAIIRKYAGRDKRIIPITCQCNDPYILGKITPEIAKQNEDEDYFCNLDADDEYLPEFLEKSLAFMKKYDLDAVASGSYYSDAKTGECIGQKKAEQQYILTCDNIDKVLPAYYPFVRTIWGKLYKNKTARYAHQALMRQQQSDSKIIYGSDTYFCLQAFTKADRIGILPECLHKYYISTKSASYRFTEGRIRSDRILFDTGCDFLIKKAGSISKTNQDFLLAVYLFALRDTLRVLMNSQNSLQDKLAGVLDIYSNVQTRKLIKEDILVTEKEQLFHPMGQWVSEQKDAFSDAEMADFVKQTGLSIFQQRPLPVDRTFQMLVHLKREAPDSEIINDAFAAVASAFPLLVGAKADFLLFLADPVREILRGEPEQALEKIEILLEQEAEIPDAYAEPLITLGLNLSAQLSRNADFIYFKKLQISVFLLFLRPKKH</sequence>
<evidence type="ECO:0000313" key="2">
    <source>
        <dbReference type="EMBL" id="QNO18720.1"/>
    </source>
</evidence>
<dbReference type="Proteomes" id="UP000516046">
    <property type="component" value="Chromosome"/>
</dbReference>
<dbReference type="CDD" id="cd00761">
    <property type="entry name" value="Glyco_tranf_GTA_type"/>
    <property type="match status" value="1"/>
</dbReference>
<gene>
    <name evidence="2" type="ORF">H6X83_03550</name>
</gene>
<evidence type="ECO:0000313" key="3">
    <source>
        <dbReference type="Proteomes" id="UP000516046"/>
    </source>
</evidence>
<dbReference type="AlphaFoldDB" id="A0A7G9WJ58"/>
<protein>
    <submittedName>
        <fullName evidence="2">Glycosyltransferase family 2 protein</fullName>
    </submittedName>
</protein>
<dbReference type="InterPro" id="IPR029044">
    <property type="entry name" value="Nucleotide-diphossugar_trans"/>
</dbReference>
<feature type="domain" description="Glycosyltransferase 2-like" evidence="1">
    <location>
        <begin position="7"/>
        <end position="181"/>
    </location>
</feature>
<dbReference type="Gene3D" id="3.90.550.10">
    <property type="entry name" value="Spore Coat Polysaccharide Biosynthesis Protein SpsA, Chain A"/>
    <property type="match status" value="1"/>
</dbReference>
<dbReference type="Pfam" id="PF00535">
    <property type="entry name" value="Glycos_transf_2"/>
    <property type="match status" value="1"/>
</dbReference>
<evidence type="ECO:0000259" key="1">
    <source>
        <dbReference type="Pfam" id="PF00535"/>
    </source>
</evidence>
<dbReference type="InterPro" id="IPR001173">
    <property type="entry name" value="Glyco_trans_2-like"/>
</dbReference>
<dbReference type="RefSeq" id="WP_212507788.1">
    <property type="nucleotide sequence ID" value="NZ_CP060696.1"/>
</dbReference>
<dbReference type="GO" id="GO:0016758">
    <property type="term" value="F:hexosyltransferase activity"/>
    <property type="evidence" value="ECO:0007669"/>
    <property type="project" value="UniProtKB-ARBA"/>
</dbReference>
<organism evidence="2 3">
    <name type="scientific">Caproicibacterium amylolyticum</name>
    <dbReference type="NCBI Taxonomy" id="2766537"/>
    <lineage>
        <taxon>Bacteria</taxon>
        <taxon>Bacillati</taxon>
        <taxon>Bacillota</taxon>
        <taxon>Clostridia</taxon>
        <taxon>Eubacteriales</taxon>
        <taxon>Oscillospiraceae</taxon>
        <taxon>Caproicibacterium</taxon>
    </lineage>
</organism>
<proteinExistence type="predicted"/>
<keyword evidence="2" id="KW-0808">Transferase</keyword>